<comment type="similarity">
    <text evidence="1">Belongs to the bactofilin family.</text>
</comment>
<evidence type="ECO:0000313" key="3">
    <source>
        <dbReference type="EMBL" id="EON75570.1"/>
    </source>
</evidence>
<evidence type="ECO:0000313" key="4">
    <source>
        <dbReference type="Proteomes" id="UP000013909"/>
    </source>
</evidence>
<dbReference type="PANTHER" id="PTHR35024:SF4">
    <property type="entry name" value="POLYMER-FORMING CYTOSKELETAL PROTEIN"/>
    <property type="match status" value="1"/>
</dbReference>
<sequence length="204" mass="22501">MPSMDRGRVFDRLETNYRKMKFKSNKQQEESANVSKVTVLSLGFELTGDIISKSDIRADGILVGSIRTDKKVVVGEKASITGDIIASEITISGEVVGDLYISGETTIFSSASVSGNIITEEILIHKGAKVDSSIKTVTKEMVQSASKNSKVNAVSREELYSIMEEKKSKAKATEIEKPQPPKNERIKEKPDVATDFNPNFPRNW</sequence>
<feature type="region of interest" description="Disordered" evidence="2">
    <location>
        <begin position="166"/>
        <end position="204"/>
    </location>
</feature>
<proteinExistence type="inferred from homology"/>
<dbReference type="InterPro" id="IPR007607">
    <property type="entry name" value="BacA/B"/>
</dbReference>
<evidence type="ECO:0008006" key="5">
    <source>
        <dbReference type="Google" id="ProtNLM"/>
    </source>
</evidence>
<accession>R7ZN97</accession>
<protein>
    <recommendedName>
        <fullName evidence="5">Integral membrane protein CcmA involved in cell shape determination</fullName>
    </recommendedName>
</protein>
<dbReference type="EMBL" id="AQHR01000104">
    <property type="protein sequence ID" value="EON75570.1"/>
    <property type="molecule type" value="Genomic_DNA"/>
</dbReference>
<dbReference type="Proteomes" id="UP000013909">
    <property type="component" value="Unassembled WGS sequence"/>
</dbReference>
<dbReference type="STRING" id="1232681.ADIS_3973"/>
<comment type="caution">
    <text evidence="3">The sequence shown here is derived from an EMBL/GenBank/DDBJ whole genome shotgun (WGS) entry which is preliminary data.</text>
</comment>
<dbReference type="AlphaFoldDB" id="R7ZN97"/>
<name>R7ZN97_9BACT</name>
<dbReference type="PANTHER" id="PTHR35024">
    <property type="entry name" value="HYPOTHETICAL CYTOSOLIC PROTEIN"/>
    <property type="match status" value="1"/>
</dbReference>
<organism evidence="3 4">
    <name type="scientific">Lunatimonas lonarensis</name>
    <dbReference type="NCBI Taxonomy" id="1232681"/>
    <lineage>
        <taxon>Bacteria</taxon>
        <taxon>Pseudomonadati</taxon>
        <taxon>Bacteroidota</taxon>
        <taxon>Cytophagia</taxon>
        <taxon>Cytophagales</taxon>
        <taxon>Cyclobacteriaceae</taxon>
    </lineage>
</organism>
<gene>
    <name evidence="3" type="ORF">ADIS_3973</name>
</gene>
<feature type="compositionally biased region" description="Basic and acidic residues" evidence="2">
    <location>
        <begin position="166"/>
        <end position="192"/>
    </location>
</feature>
<evidence type="ECO:0000256" key="2">
    <source>
        <dbReference type="SAM" id="MobiDB-lite"/>
    </source>
</evidence>
<evidence type="ECO:0000256" key="1">
    <source>
        <dbReference type="ARBA" id="ARBA00044755"/>
    </source>
</evidence>
<dbReference type="Pfam" id="PF04519">
    <property type="entry name" value="Bactofilin"/>
    <property type="match status" value="1"/>
</dbReference>
<reference evidence="3 4" key="1">
    <citation type="submission" date="2013-02" db="EMBL/GenBank/DDBJ databases">
        <title>A novel strain isolated from Lonar lake, Maharashtra, India.</title>
        <authorList>
            <person name="Singh A."/>
        </authorList>
    </citation>
    <scope>NUCLEOTIDE SEQUENCE [LARGE SCALE GENOMIC DNA]</scope>
    <source>
        <strain evidence="3 4">AK24</strain>
    </source>
</reference>
<keyword evidence="4" id="KW-1185">Reference proteome</keyword>